<feature type="transmembrane region" description="Helical" evidence="5">
    <location>
        <begin position="121"/>
        <end position="139"/>
    </location>
</feature>
<evidence type="ECO:0000256" key="5">
    <source>
        <dbReference type="SAM" id="Phobius"/>
    </source>
</evidence>
<organism evidence="6 7">
    <name type="scientific">Dongia soli</name>
    <dbReference type="NCBI Taxonomy" id="600628"/>
    <lineage>
        <taxon>Bacteria</taxon>
        <taxon>Pseudomonadati</taxon>
        <taxon>Pseudomonadota</taxon>
        <taxon>Alphaproteobacteria</taxon>
        <taxon>Rhodospirillales</taxon>
        <taxon>Dongiaceae</taxon>
        <taxon>Dongia</taxon>
    </lineage>
</organism>
<comment type="subcellular location">
    <subcellularLocation>
        <location evidence="1">Membrane</location>
        <topology evidence="1">Multi-pass membrane protein</topology>
    </subcellularLocation>
</comment>
<accession>A0ABU5E5J6</accession>
<keyword evidence="3 5" id="KW-1133">Transmembrane helix</keyword>
<keyword evidence="7" id="KW-1185">Reference proteome</keyword>
<protein>
    <submittedName>
        <fullName evidence="6">DoxX family protein</fullName>
    </submittedName>
</protein>
<evidence type="ECO:0000256" key="2">
    <source>
        <dbReference type="ARBA" id="ARBA00022692"/>
    </source>
</evidence>
<evidence type="ECO:0000256" key="1">
    <source>
        <dbReference type="ARBA" id="ARBA00004141"/>
    </source>
</evidence>
<sequence length="148" mass="16038">MRLLGHISEEKPGLQRLATSPAVYWIALLALCGAYLQGGITKALDFQAAVAEMAHFGLEPAQPFALAVIVLELGASFLILAGFYRWIGALALAGFTAMAAFLANAFWLADETDRLRLMNAFMEHFGLAGGFILVAWHDIKQGIARTRS</sequence>
<comment type="caution">
    <text evidence="6">The sequence shown here is derived from an EMBL/GenBank/DDBJ whole genome shotgun (WGS) entry which is preliminary data.</text>
</comment>
<evidence type="ECO:0000256" key="3">
    <source>
        <dbReference type="ARBA" id="ARBA00022989"/>
    </source>
</evidence>
<keyword evidence="2 5" id="KW-0812">Transmembrane</keyword>
<feature type="transmembrane region" description="Helical" evidence="5">
    <location>
        <begin position="90"/>
        <end position="109"/>
    </location>
</feature>
<name>A0ABU5E5J6_9PROT</name>
<evidence type="ECO:0000313" key="6">
    <source>
        <dbReference type="EMBL" id="MDY0881535.1"/>
    </source>
</evidence>
<gene>
    <name evidence="6" type="ORF">SMD27_01640</name>
</gene>
<dbReference type="Proteomes" id="UP001279642">
    <property type="component" value="Unassembled WGS sequence"/>
</dbReference>
<feature type="transmembrane region" description="Helical" evidence="5">
    <location>
        <begin position="21"/>
        <end position="44"/>
    </location>
</feature>
<dbReference type="InterPro" id="IPR032808">
    <property type="entry name" value="DoxX"/>
</dbReference>
<dbReference type="EMBL" id="JAXCLW010000001">
    <property type="protein sequence ID" value="MDY0881535.1"/>
    <property type="molecule type" value="Genomic_DNA"/>
</dbReference>
<reference evidence="6 7" key="1">
    <citation type="journal article" date="2016" name="Antonie Van Leeuwenhoek">
        <title>Dongia soli sp. nov., isolated from soil from Dokdo, Korea.</title>
        <authorList>
            <person name="Kim D.U."/>
            <person name="Lee H."/>
            <person name="Kim H."/>
            <person name="Kim S.G."/>
            <person name="Ka J.O."/>
        </authorList>
    </citation>
    <scope>NUCLEOTIDE SEQUENCE [LARGE SCALE GENOMIC DNA]</scope>
    <source>
        <strain evidence="6 7">D78</strain>
    </source>
</reference>
<dbReference type="Pfam" id="PF07681">
    <property type="entry name" value="DoxX"/>
    <property type="match status" value="1"/>
</dbReference>
<keyword evidence="4 5" id="KW-0472">Membrane</keyword>
<feature type="transmembrane region" description="Helical" evidence="5">
    <location>
        <begin position="64"/>
        <end position="83"/>
    </location>
</feature>
<evidence type="ECO:0000313" key="7">
    <source>
        <dbReference type="Proteomes" id="UP001279642"/>
    </source>
</evidence>
<evidence type="ECO:0000256" key="4">
    <source>
        <dbReference type="ARBA" id="ARBA00023136"/>
    </source>
</evidence>
<proteinExistence type="predicted"/>